<evidence type="ECO:0000256" key="1">
    <source>
        <dbReference type="SAM" id="Phobius"/>
    </source>
</evidence>
<feature type="transmembrane region" description="Helical" evidence="1">
    <location>
        <begin position="21"/>
        <end position="43"/>
    </location>
</feature>
<dbReference type="KEGG" id="fmr:Fuma_06397"/>
<keyword evidence="1" id="KW-1133">Transmembrane helix</keyword>
<keyword evidence="3" id="KW-1185">Reference proteome</keyword>
<proteinExistence type="predicted"/>
<keyword evidence="1" id="KW-0812">Transmembrane</keyword>
<dbReference type="AlphaFoldDB" id="A0A1P8WRP1"/>
<evidence type="ECO:0000313" key="2">
    <source>
        <dbReference type="EMBL" id="APZ96724.1"/>
    </source>
</evidence>
<keyword evidence="1" id="KW-0472">Membrane</keyword>
<feature type="transmembrane region" description="Helical" evidence="1">
    <location>
        <begin position="88"/>
        <end position="108"/>
    </location>
</feature>
<reference evidence="2 3" key="1">
    <citation type="journal article" date="2016" name="Front. Microbiol.">
        <title>Fuerstia marisgermanicae gen. nov., sp. nov., an Unusual Member of the Phylum Planctomycetes from the German Wadden Sea.</title>
        <authorList>
            <person name="Kohn T."/>
            <person name="Heuer A."/>
            <person name="Jogler M."/>
            <person name="Vollmers J."/>
            <person name="Boedeker C."/>
            <person name="Bunk B."/>
            <person name="Rast P."/>
            <person name="Borchert D."/>
            <person name="Glockner I."/>
            <person name="Freese H.M."/>
            <person name="Klenk H.P."/>
            <person name="Overmann J."/>
            <person name="Kaster A.K."/>
            <person name="Rohde M."/>
            <person name="Wiegand S."/>
            <person name="Jogler C."/>
        </authorList>
    </citation>
    <scope>NUCLEOTIDE SEQUENCE [LARGE SCALE GENOMIC DNA]</scope>
    <source>
        <strain evidence="2 3">NH11</strain>
    </source>
</reference>
<feature type="transmembrane region" description="Helical" evidence="1">
    <location>
        <begin position="63"/>
        <end position="81"/>
    </location>
</feature>
<evidence type="ECO:0008006" key="4">
    <source>
        <dbReference type="Google" id="ProtNLM"/>
    </source>
</evidence>
<protein>
    <recommendedName>
        <fullName evidence="4">DoxX family protein</fullName>
    </recommendedName>
</protein>
<organism evidence="2 3">
    <name type="scientific">Fuerstiella marisgermanici</name>
    <dbReference type="NCBI Taxonomy" id="1891926"/>
    <lineage>
        <taxon>Bacteria</taxon>
        <taxon>Pseudomonadati</taxon>
        <taxon>Planctomycetota</taxon>
        <taxon>Planctomycetia</taxon>
        <taxon>Planctomycetales</taxon>
        <taxon>Planctomycetaceae</taxon>
        <taxon>Fuerstiella</taxon>
    </lineage>
</organism>
<evidence type="ECO:0000313" key="3">
    <source>
        <dbReference type="Proteomes" id="UP000187735"/>
    </source>
</evidence>
<gene>
    <name evidence="2" type="ORF">Fuma_06397</name>
</gene>
<dbReference type="Proteomes" id="UP000187735">
    <property type="component" value="Chromosome"/>
</dbReference>
<dbReference type="OrthoDB" id="271406at2"/>
<accession>A0A1P8WRP1</accession>
<dbReference type="STRING" id="1891926.Fuma_06397"/>
<dbReference type="EMBL" id="CP017641">
    <property type="protein sequence ID" value="APZ96724.1"/>
    <property type="molecule type" value="Genomic_DNA"/>
</dbReference>
<dbReference type="RefSeq" id="WP_077027703.1">
    <property type="nucleotide sequence ID" value="NZ_CP017641.1"/>
</dbReference>
<feature type="transmembrane region" description="Helical" evidence="1">
    <location>
        <begin position="114"/>
        <end position="133"/>
    </location>
</feature>
<name>A0A1P8WRP1_9PLAN</name>
<sequence length="139" mass="15961">MSELSTRTKHVRYPKLATPARFLFALFLVATGLMTMMFGVQGYPLPEEPSAFRDFMKALDDTGYIIFWVGLVKFVAGSLLFVRRTTPLALLIALPYTANILLYCIFIANQYLLLGIPDFLCNVFLIYAWFDWYKGCFED</sequence>